<evidence type="ECO:0000256" key="2">
    <source>
        <dbReference type="ARBA" id="ARBA00022643"/>
    </source>
</evidence>
<organism evidence="4 5">
    <name type="scientific">Solibacillus faecavium</name>
    <dbReference type="NCBI Taxonomy" id="2762221"/>
    <lineage>
        <taxon>Bacteria</taxon>
        <taxon>Bacillati</taxon>
        <taxon>Bacillota</taxon>
        <taxon>Bacilli</taxon>
        <taxon>Bacillales</taxon>
        <taxon>Caryophanaceae</taxon>
        <taxon>Solibacillus</taxon>
    </lineage>
</organism>
<dbReference type="Proteomes" id="UP000619101">
    <property type="component" value="Unassembled WGS sequence"/>
</dbReference>
<name>A0ABR8Y3F3_9BACL</name>
<dbReference type="InterPro" id="IPR051796">
    <property type="entry name" value="ISF_SsuE-like"/>
</dbReference>
<comment type="caution">
    <text evidence="4">The sequence shown here is derived from an EMBL/GenBank/DDBJ whole genome shotgun (WGS) entry which is preliminary data.</text>
</comment>
<keyword evidence="1" id="KW-0285">Flavoprotein</keyword>
<dbReference type="PANTHER" id="PTHR43278:SF4">
    <property type="entry name" value="NAD(P)H-DEPENDENT FMN-CONTAINING OXIDOREDUCTASE YWQN-RELATED"/>
    <property type="match status" value="1"/>
</dbReference>
<proteinExistence type="predicted"/>
<evidence type="ECO:0000313" key="5">
    <source>
        <dbReference type="Proteomes" id="UP000619101"/>
    </source>
</evidence>
<reference evidence="4 5" key="1">
    <citation type="submission" date="2020-08" db="EMBL/GenBank/DDBJ databases">
        <title>A Genomic Blueprint of the Chicken Gut Microbiome.</title>
        <authorList>
            <person name="Gilroy R."/>
            <person name="Ravi A."/>
            <person name="Getino M."/>
            <person name="Pursley I."/>
            <person name="Horton D.L."/>
            <person name="Alikhan N.-F."/>
            <person name="Baker D."/>
            <person name="Gharbi K."/>
            <person name="Hall N."/>
            <person name="Watson M."/>
            <person name="Adriaenssens E.M."/>
            <person name="Foster-Nyarko E."/>
            <person name="Jarju S."/>
            <person name="Secka A."/>
            <person name="Antonio M."/>
            <person name="Oren A."/>
            <person name="Chaudhuri R."/>
            <person name="La Ragione R.M."/>
            <person name="Hildebrand F."/>
            <person name="Pallen M.J."/>
        </authorList>
    </citation>
    <scope>NUCLEOTIDE SEQUENCE [LARGE SCALE GENOMIC DNA]</scope>
    <source>
        <strain evidence="4 5">A46</strain>
    </source>
</reference>
<dbReference type="RefSeq" id="WP_191701776.1">
    <property type="nucleotide sequence ID" value="NZ_JACSPZ010000014.1"/>
</dbReference>
<dbReference type="InterPro" id="IPR029039">
    <property type="entry name" value="Flavoprotein-like_sf"/>
</dbReference>
<evidence type="ECO:0000259" key="3">
    <source>
        <dbReference type="Pfam" id="PF03358"/>
    </source>
</evidence>
<dbReference type="PANTHER" id="PTHR43278">
    <property type="entry name" value="NAD(P)H-DEPENDENT FMN-CONTAINING OXIDOREDUCTASE YWQN-RELATED"/>
    <property type="match status" value="1"/>
</dbReference>
<gene>
    <name evidence="4" type="ORF">H9635_18370</name>
</gene>
<dbReference type="SUPFAM" id="SSF52218">
    <property type="entry name" value="Flavoproteins"/>
    <property type="match status" value="1"/>
</dbReference>
<accession>A0ABR8Y3F3</accession>
<evidence type="ECO:0000313" key="4">
    <source>
        <dbReference type="EMBL" id="MBD8038713.1"/>
    </source>
</evidence>
<protein>
    <submittedName>
        <fullName evidence="4">Flavodoxin family protein</fullName>
    </submittedName>
</protein>
<dbReference type="Gene3D" id="3.40.50.360">
    <property type="match status" value="1"/>
</dbReference>
<sequence>MTKKILLYSGSRNLSSRTNIIIEQIHSYIVGNYADIQTTKIDPLSMPLRHSTGCKNCFEHGTCPSEGYADDNGKFLKEKADEADLIIFATPVYSHNVSSDSKIFIDRLSYWGHLMKFAGKSVITIVTCESNGGEHVDSYLKKVFTFMGANILHSEIFFKNYDEDEYREGLEEIESVIHDHYKNDFPVVISDKHESTFQTMKSILNKYPKEHFEYRYWEESGMFKSPTLKEHIKSKSSEGLKC</sequence>
<dbReference type="InterPro" id="IPR005025">
    <property type="entry name" value="FMN_Rdtase-like_dom"/>
</dbReference>
<dbReference type="Pfam" id="PF03358">
    <property type="entry name" value="FMN_red"/>
    <property type="match status" value="1"/>
</dbReference>
<feature type="domain" description="NADPH-dependent FMN reductase-like" evidence="3">
    <location>
        <begin position="4"/>
        <end position="158"/>
    </location>
</feature>
<evidence type="ECO:0000256" key="1">
    <source>
        <dbReference type="ARBA" id="ARBA00022630"/>
    </source>
</evidence>
<dbReference type="EMBL" id="JACSPZ010000014">
    <property type="protein sequence ID" value="MBD8038713.1"/>
    <property type="molecule type" value="Genomic_DNA"/>
</dbReference>
<keyword evidence="5" id="KW-1185">Reference proteome</keyword>
<keyword evidence="2" id="KW-0288">FMN</keyword>